<reference evidence="1 2" key="1">
    <citation type="submission" date="2020-08" db="EMBL/GenBank/DDBJ databases">
        <title>Genomic Encyclopedia of Type Strains, Phase IV (KMG-IV): sequencing the most valuable type-strain genomes for metagenomic binning, comparative biology and taxonomic classification.</title>
        <authorList>
            <person name="Goeker M."/>
        </authorList>
    </citation>
    <scope>NUCLEOTIDE SEQUENCE [LARGE SCALE GENOMIC DNA]</scope>
    <source>
        <strain evidence="1 2">DSM 45385</strain>
    </source>
</reference>
<accession>A0A7W8ELN6</accession>
<sequence>MPSSWSIEGDHVAAIKELGDYFPTRLLGAEPPAGFRLTPAPFDLDLLG</sequence>
<gene>
    <name evidence="1" type="ORF">HNR40_009607</name>
</gene>
<protein>
    <submittedName>
        <fullName evidence="1">Uncharacterized protein</fullName>
    </submittedName>
</protein>
<evidence type="ECO:0000313" key="2">
    <source>
        <dbReference type="Proteomes" id="UP000568380"/>
    </source>
</evidence>
<keyword evidence="2" id="KW-1185">Reference proteome</keyword>
<name>A0A7W8ELN6_9ACTN</name>
<organism evidence="1 2">
    <name type="scientific">Nonomuraea endophytica</name>
    <dbReference type="NCBI Taxonomy" id="714136"/>
    <lineage>
        <taxon>Bacteria</taxon>
        <taxon>Bacillati</taxon>
        <taxon>Actinomycetota</taxon>
        <taxon>Actinomycetes</taxon>
        <taxon>Streptosporangiales</taxon>
        <taxon>Streptosporangiaceae</taxon>
        <taxon>Nonomuraea</taxon>
    </lineage>
</organism>
<comment type="caution">
    <text evidence="1">The sequence shown here is derived from an EMBL/GenBank/DDBJ whole genome shotgun (WGS) entry which is preliminary data.</text>
</comment>
<dbReference type="Proteomes" id="UP000568380">
    <property type="component" value="Unassembled WGS sequence"/>
</dbReference>
<proteinExistence type="predicted"/>
<dbReference type="AlphaFoldDB" id="A0A7W8ELN6"/>
<dbReference type="RefSeq" id="WP_184973763.1">
    <property type="nucleotide sequence ID" value="NZ_JACHIN010000021.1"/>
</dbReference>
<evidence type="ECO:0000313" key="1">
    <source>
        <dbReference type="EMBL" id="MBB5084099.1"/>
    </source>
</evidence>
<dbReference type="EMBL" id="JACHIN010000021">
    <property type="protein sequence ID" value="MBB5084099.1"/>
    <property type="molecule type" value="Genomic_DNA"/>
</dbReference>